<dbReference type="AlphaFoldDB" id="A0A1F7Y384"/>
<dbReference type="SUPFAM" id="SSF50715">
    <property type="entry name" value="Ribosomal protein L25-like"/>
    <property type="match status" value="1"/>
</dbReference>
<organism evidence="9 10">
    <name type="scientific">Candidatus Woesebacteria bacterium RIFCSPHIGHO2_01_FULL_38_26b</name>
    <dbReference type="NCBI Taxonomy" id="1802491"/>
    <lineage>
        <taxon>Bacteria</taxon>
        <taxon>Candidatus Woeseibacteriota</taxon>
    </lineage>
</organism>
<dbReference type="InterPro" id="IPR037121">
    <property type="entry name" value="Ribosomal_bL25_C"/>
</dbReference>
<evidence type="ECO:0000256" key="3">
    <source>
        <dbReference type="ARBA" id="ARBA00022980"/>
    </source>
</evidence>
<dbReference type="InterPro" id="IPR020930">
    <property type="entry name" value="Ribosomal_uL5_bac-type"/>
</dbReference>
<name>A0A1F7Y384_9BACT</name>
<reference evidence="9 10" key="1">
    <citation type="journal article" date="2016" name="Nat. Commun.">
        <title>Thousands of microbial genomes shed light on interconnected biogeochemical processes in an aquifer system.</title>
        <authorList>
            <person name="Anantharaman K."/>
            <person name="Brown C.T."/>
            <person name="Hug L.A."/>
            <person name="Sharon I."/>
            <person name="Castelle C.J."/>
            <person name="Probst A.J."/>
            <person name="Thomas B.C."/>
            <person name="Singh A."/>
            <person name="Wilkins M.J."/>
            <person name="Karaoz U."/>
            <person name="Brodie E.L."/>
            <person name="Williams K.H."/>
            <person name="Hubbard S.S."/>
            <person name="Banfield J.F."/>
        </authorList>
    </citation>
    <scope>NUCLEOTIDE SEQUENCE [LARGE SCALE GENOMIC DNA]</scope>
</reference>
<evidence type="ECO:0000313" key="10">
    <source>
        <dbReference type="Proteomes" id="UP000176741"/>
    </source>
</evidence>
<dbReference type="GO" id="GO:0003735">
    <property type="term" value="F:structural constituent of ribosome"/>
    <property type="evidence" value="ECO:0007669"/>
    <property type="project" value="InterPro"/>
</dbReference>
<dbReference type="Pfam" id="PF01386">
    <property type="entry name" value="Ribosomal_L25p"/>
    <property type="match status" value="1"/>
</dbReference>
<dbReference type="InterPro" id="IPR011035">
    <property type="entry name" value="Ribosomal_bL25/Gln-tRNA_synth"/>
</dbReference>
<dbReference type="Pfam" id="PF14693">
    <property type="entry name" value="Ribosomal_TL5_C"/>
    <property type="match status" value="1"/>
</dbReference>
<comment type="similarity">
    <text evidence="5">Belongs to the bacterial ribosomal protein bL25 family. CTC subfamily.</text>
</comment>
<dbReference type="InterPro" id="IPR020057">
    <property type="entry name" value="Ribosomal_bL25_b-dom"/>
</dbReference>
<evidence type="ECO:0000256" key="4">
    <source>
        <dbReference type="ARBA" id="ARBA00023274"/>
    </source>
</evidence>
<keyword evidence="1 5" id="KW-0699">rRNA-binding</keyword>
<evidence type="ECO:0000256" key="2">
    <source>
        <dbReference type="ARBA" id="ARBA00022884"/>
    </source>
</evidence>
<keyword evidence="2 5" id="KW-0694">RNA-binding</keyword>
<evidence type="ECO:0000256" key="6">
    <source>
        <dbReference type="SAM" id="MobiDB-lite"/>
    </source>
</evidence>
<dbReference type="InterPro" id="IPR029751">
    <property type="entry name" value="Ribosomal_L25_dom"/>
</dbReference>
<proteinExistence type="inferred from homology"/>
<dbReference type="Gene3D" id="2.40.240.10">
    <property type="entry name" value="Ribosomal Protein L25, Chain P"/>
    <property type="match status" value="1"/>
</dbReference>
<dbReference type="PANTHER" id="PTHR33284:SF1">
    <property type="entry name" value="RIBOSOMAL PROTEIN L25_GLN-TRNA SYNTHETASE, ANTI-CODON-BINDING DOMAIN-CONTAINING PROTEIN"/>
    <property type="match status" value="1"/>
</dbReference>
<comment type="function">
    <text evidence="5">This is one of the proteins that binds to the 5S RNA in the ribosome where it forms part of the central protuberance.</text>
</comment>
<sequence length="225" mass="25034">MNNITLDAKVRKDTGRKVKRLRKEGILPANIFGKNIKSESIQVDLSQFSKVFKEAGETSIVEINLDGKKLPVLIHNIQYDSVSELPIHSDFLQVNLKEKVVAHIPVELRGESSLEKQGLGTVVQYVNEIEVEALPGDLPEKYEIDLSLLTEIDQLVEVKDLKVDKTKVEIKEDLDKIIVKVEPPKKEEEVAPTEAPSEETVAETPDEKAAGEVAAQESSVDESKE</sequence>
<dbReference type="Gene3D" id="2.170.120.20">
    <property type="entry name" value="Ribosomal protein L25, beta domain"/>
    <property type="match status" value="1"/>
</dbReference>
<feature type="domain" description="Large ribosomal subunit protein bL25 L25" evidence="7">
    <location>
        <begin position="6"/>
        <end position="91"/>
    </location>
</feature>
<dbReference type="HAMAP" id="MF_01334">
    <property type="entry name" value="Ribosomal_bL25_CTC"/>
    <property type="match status" value="1"/>
</dbReference>
<dbReference type="Proteomes" id="UP000176741">
    <property type="component" value="Unassembled WGS sequence"/>
</dbReference>
<protein>
    <recommendedName>
        <fullName evidence="5">Large ribosomal subunit protein bL25</fullName>
    </recommendedName>
    <alternativeName>
        <fullName evidence="5">General stress protein CTC</fullName>
    </alternativeName>
</protein>
<feature type="domain" description="Large ribosomal subunit protein bL25 beta" evidence="8">
    <location>
        <begin position="99"/>
        <end position="185"/>
    </location>
</feature>
<comment type="subunit">
    <text evidence="5">Part of the 50S ribosomal subunit; part of the 5S rRNA/L5/L18/L25 subcomplex. Contacts the 5S rRNA. Binds to the 5S rRNA independently of L5 and L18.</text>
</comment>
<accession>A0A1F7Y384</accession>
<dbReference type="InterPro" id="IPR020056">
    <property type="entry name" value="Rbsml_bL25/Gln-tRNA_synth_N"/>
</dbReference>
<keyword evidence="4 5" id="KW-0687">Ribonucleoprotein</keyword>
<dbReference type="CDD" id="cd00495">
    <property type="entry name" value="Ribosomal_L25_TL5_CTC"/>
    <property type="match status" value="1"/>
</dbReference>
<dbReference type="GO" id="GO:0006412">
    <property type="term" value="P:translation"/>
    <property type="evidence" value="ECO:0007669"/>
    <property type="project" value="UniProtKB-UniRule"/>
</dbReference>
<evidence type="ECO:0000256" key="5">
    <source>
        <dbReference type="HAMAP-Rule" id="MF_01334"/>
    </source>
</evidence>
<dbReference type="EMBL" id="MGGD01000002">
    <property type="protein sequence ID" value="OGM21722.1"/>
    <property type="molecule type" value="Genomic_DNA"/>
</dbReference>
<dbReference type="NCBIfam" id="TIGR00731">
    <property type="entry name" value="bL25_bact_ctc"/>
    <property type="match status" value="1"/>
</dbReference>
<evidence type="ECO:0000313" key="9">
    <source>
        <dbReference type="EMBL" id="OGM21722.1"/>
    </source>
</evidence>
<evidence type="ECO:0000259" key="7">
    <source>
        <dbReference type="Pfam" id="PF01386"/>
    </source>
</evidence>
<keyword evidence="3 5" id="KW-0689">Ribosomal protein</keyword>
<evidence type="ECO:0000259" key="8">
    <source>
        <dbReference type="Pfam" id="PF14693"/>
    </source>
</evidence>
<dbReference type="InterPro" id="IPR001021">
    <property type="entry name" value="Ribosomal_bL25_long"/>
</dbReference>
<dbReference type="GO" id="GO:0008097">
    <property type="term" value="F:5S rRNA binding"/>
    <property type="evidence" value="ECO:0007669"/>
    <property type="project" value="InterPro"/>
</dbReference>
<gene>
    <name evidence="5" type="primary">rplY</name>
    <name evidence="5" type="synonym">ctc</name>
    <name evidence="9" type="ORF">A2771_04145</name>
</gene>
<comment type="caution">
    <text evidence="9">The sequence shown here is derived from an EMBL/GenBank/DDBJ whole genome shotgun (WGS) entry which is preliminary data.</text>
</comment>
<evidence type="ECO:0000256" key="1">
    <source>
        <dbReference type="ARBA" id="ARBA00022730"/>
    </source>
</evidence>
<feature type="region of interest" description="Disordered" evidence="6">
    <location>
        <begin position="184"/>
        <end position="225"/>
    </location>
</feature>
<dbReference type="GO" id="GO:0022625">
    <property type="term" value="C:cytosolic large ribosomal subunit"/>
    <property type="evidence" value="ECO:0007669"/>
    <property type="project" value="TreeGrafter"/>
</dbReference>
<dbReference type="PANTHER" id="PTHR33284">
    <property type="entry name" value="RIBOSOMAL PROTEIN L25/GLN-TRNA SYNTHETASE, ANTI-CODON-BINDING DOMAIN-CONTAINING PROTEIN"/>
    <property type="match status" value="1"/>
</dbReference>